<feature type="binding site" evidence="12 15">
    <location>
        <position position="50"/>
    </location>
    <ligand>
        <name>pyruvate</name>
        <dbReference type="ChEBI" id="CHEBI:15361"/>
    </ligand>
</feature>
<dbReference type="SMART" id="SM01130">
    <property type="entry name" value="DHDPS"/>
    <property type="match status" value="1"/>
</dbReference>
<dbReference type="PRINTS" id="PR00146">
    <property type="entry name" value="DHPICSNTHASE"/>
</dbReference>
<keyword evidence="6 12" id="KW-0028">Amino-acid biosynthesis</keyword>
<comment type="caution">
    <text evidence="12">Was originally thought to be a dihydrodipicolinate synthase (DHDPS), catalyzing the condensation of (S)-aspartate-beta-semialdehyde [(S)-ASA] and pyruvate to dihydrodipicolinate (DHDP). However, it was shown in E.coli that the product of the enzymatic reaction is not dihydrodipicolinate but in fact (4S)-4-hydroxy-2,3,4,5-tetrahydro-(2S)-dipicolinic acid (HTPA), and that the consecutive dehydration reaction leading to DHDP is not spontaneous but catalyzed by DapB.</text>
</comment>
<proteinExistence type="inferred from homology"/>
<comment type="function">
    <text evidence="1 12">Catalyzes the condensation of (S)-aspartate-beta-semialdehyde [(S)-ASA] and pyruvate to 4-hydroxy-tetrahydrodipicolinate (HTPA).</text>
</comment>
<evidence type="ECO:0000256" key="8">
    <source>
        <dbReference type="ARBA" id="ARBA00023154"/>
    </source>
</evidence>
<dbReference type="InterPro" id="IPR005263">
    <property type="entry name" value="DapA"/>
</dbReference>
<evidence type="ECO:0000256" key="2">
    <source>
        <dbReference type="ARBA" id="ARBA00005120"/>
    </source>
</evidence>
<dbReference type="InterPro" id="IPR020624">
    <property type="entry name" value="Schiff_base-form_aldolases_CS"/>
</dbReference>
<keyword evidence="17" id="KW-1185">Reference proteome</keyword>
<evidence type="ECO:0000256" key="12">
    <source>
        <dbReference type="HAMAP-Rule" id="MF_00418"/>
    </source>
</evidence>
<evidence type="ECO:0000256" key="15">
    <source>
        <dbReference type="PIRSR" id="PIRSR001365-2"/>
    </source>
</evidence>
<reference evidence="16 17" key="1">
    <citation type="submission" date="2017-12" db="EMBL/GenBank/DDBJ databases">
        <title>The whole genome sequence of the Acidipropionibacterium virtanenii sp. nov. type strain JS278.</title>
        <authorList>
            <person name="Laine P."/>
            <person name="Deptula P."/>
            <person name="Varmanen P."/>
            <person name="Auvinen P."/>
        </authorList>
    </citation>
    <scope>NUCLEOTIDE SEQUENCE [LARGE SCALE GENOMIC DNA]</scope>
    <source>
        <strain evidence="16 17">JS278</strain>
    </source>
</reference>
<sequence length="293" mass="30563">MPEPVFGRLLTAMVTPMTPDGEVDLERAAQLAARLVDDQRNDSVLVNGTTGESPTTSDEEKSALVRAVVGAVGDRAQVITGVGTNDTRHTLELARQAADAGADGLLVVTPYYSKPPQAGLVDHFTRIADATDLPVMLYDIPGRTGTAIAPETLIALSEHPRIVAVKDAKGRVVESATVMASCDLAYYSGDDAITPALMAVGGVGVIGTSTHFTGRRMREFIDLFVAGHQDEALTVYREILPVLTGVFAAQGVVMVKAGLAHQGFPVGSVRSPLVAATGSQAATFGALLDGARL</sequence>
<dbReference type="EMBL" id="CP025198">
    <property type="protein sequence ID" value="AXE39304.1"/>
    <property type="molecule type" value="Genomic_DNA"/>
</dbReference>
<organism evidence="16 17">
    <name type="scientific">Acidipropionibacterium virtanenii</name>
    <dbReference type="NCBI Taxonomy" id="2057246"/>
    <lineage>
        <taxon>Bacteria</taxon>
        <taxon>Bacillati</taxon>
        <taxon>Actinomycetota</taxon>
        <taxon>Actinomycetes</taxon>
        <taxon>Propionibacteriales</taxon>
        <taxon>Propionibacteriaceae</taxon>
        <taxon>Acidipropionibacterium</taxon>
    </lineage>
</organism>
<comment type="pathway">
    <text evidence="2 12">Amino-acid biosynthesis; L-lysine biosynthesis via DAP pathway; (S)-tetrahydrodipicolinate from L-aspartate: step 3/4.</text>
</comment>
<feature type="binding site" evidence="12 15">
    <location>
        <position position="206"/>
    </location>
    <ligand>
        <name>pyruvate</name>
        <dbReference type="ChEBI" id="CHEBI:15361"/>
    </ligand>
</feature>
<keyword evidence="9 12" id="KW-0456">Lyase</keyword>
<dbReference type="Proteomes" id="UP000251995">
    <property type="component" value="Chromosome"/>
</dbReference>
<dbReference type="InterPro" id="IPR002220">
    <property type="entry name" value="DapA-like"/>
</dbReference>
<comment type="subunit">
    <text evidence="12">Homotetramer; dimer of dimers.</text>
</comment>
<keyword evidence="8 12" id="KW-0457">Lysine biosynthesis</keyword>
<evidence type="ECO:0000256" key="3">
    <source>
        <dbReference type="ARBA" id="ARBA00007592"/>
    </source>
</evidence>
<evidence type="ECO:0000256" key="14">
    <source>
        <dbReference type="PIRSR" id="PIRSR001365-1"/>
    </source>
</evidence>
<feature type="active site" description="Proton donor/acceptor" evidence="12 14">
    <location>
        <position position="138"/>
    </location>
</feature>
<dbReference type="RefSeq" id="WP_114045200.1">
    <property type="nucleotide sequence ID" value="NZ_CP025198.1"/>
</dbReference>
<dbReference type="NCBIfam" id="TIGR00674">
    <property type="entry name" value="dapA"/>
    <property type="match status" value="1"/>
</dbReference>
<dbReference type="KEGG" id="acij:JS278_02152"/>
<dbReference type="UniPathway" id="UPA00034">
    <property type="reaction ID" value="UER00017"/>
</dbReference>
<evidence type="ECO:0000256" key="11">
    <source>
        <dbReference type="ARBA" id="ARBA00047836"/>
    </source>
</evidence>
<keyword evidence="7 12" id="KW-0220">Diaminopimelate biosynthesis</keyword>
<dbReference type="PANTHER" id="PTHR12128:SF66">
    <property type="entry name" value="4-HYDROXY-2-OXOGLUTARATE ALDOLASE, MITOCHONDRIAL"/>
    <property type="match status" value="1"/>
</dbReference>
<dbReference type="GO" id="GO:0019877">
    <property type="term" value="P:diaminopimelate biosynthetic process"/>
    <property type="evidence" value="ECO:0007669"/>
    <property type="project" value="UniProtKB-UniRule"/>
</dbReference>
<dbReference type="EC" id="4.3.3.7" evidence="4 12"/>
<dbReference type="SUPFAM" id="SSF51569">
    <property type="entry name" value="Aldolase"/>
    <property type="match status" value="1"/>
</dbReference>
<dbReference type="PIRSF" id="PIRSF001365">
    <property type="entry name" value="DHDPS"/>
    <property type="match status" value="1"/>
</dbReference>
<dbReference type="GO" id="GO:0005829">
    <property type="term" value="C:cytosol"/>
    <property type="evidence" value="ECO:0007669"/>
    <property type="project" value="TreeGrafter"/>
</dbReference>
<evidence type="ECO:0000256" key="6">
    <source>
        <dbReference type="ARBA" id="ARBA00022605"/>
    </source>
</evidence>
<dbReference type="PANTHER" id="PTHR12128">
    <property type="entry name" value="DIHYDRODIPICOLINATE SYNTHASE"/>
    <property type="match status" value="1"/>
</dbReference>
<dbReference type="OrthoDB" id="9782828at2"/>
<dbReference type="InterPro" id="IPR020625">
    <property type="entry name" value="Schiff_base-form_aldolases_AS"/>
</dbReference>
<keyword evidence="10 12" id="KW-0704">Schiff base</keyword>
<protein>
    <recommendedName>
        <fullName evidence="4 12">4-hydroxy-tetrahydrodipicolinate synthase</fullName>
        <shortName evidence="12">HTPA synthase</shortName>
        <ecNumber evidence="4 12">4.3.3.7</ecNumber>
    </recommendedName>
</protein>
<dbReference type="GO" id="GO:0009089">
    <property type="term" value="P:lysine biosynthetic process via diaminopimelate"/>
    <property type="evidence" value="ECO:0007669"/>
    <property type="project" value="UniProtKB-UniRule"/>
</dbReference>
<evidence type="ECO:0000256" key="4">
    <source>
        <dbReference type="ARBA" id="ARBA00012086"/>
    </source>
</evidence>
<feature type="active site" description="Schiff-base intermediate with substrate" evidence="12 14">
    <location>
        <position position="166"/>
    </location>
</feature>
<evidence type="ECO:0000256" key="5">
    <source>
        <dbReference type="ARBA" id="ARBA00022490"/>
    </source>
</evidence>
<gene>
    <name evidence="12 16" type="primary">dapA</name>
    <name evidence="16" type="ORF">JS278_02152</name>
</gene>
<dbReference type="PROSITE" id="PS00666">
    <property type="entry name" value="DHDPS_2"/>
    <property type="match status" value="1"/>
</dbReference>
<evidence type="ECO:0000256" key="9">
    <source>
        <dbReference type="ARBA" id="ARBA00023239"/>
    </source>
</evidence>
<evidence type="ECO:0000256" key="10">
    <source>
        <dbReference type="ARBA" id="ARBA00023270"/>
    </source>
</evidence>
<comment type="subcellular location">
    <subcellularLocation>
        <location evidence="12">Cytoplasm</location>
    </subcellularLocation>
</comment>
<dbReference type="GO" id="GO:0008840">
    <property type="term" value="F:4-hydroxy-tetrahydrodipicolinate synthase activity"/>
    <property type="evidence" value="ECO:0007669"/>
    <property type="project" value="UniProtKB-UniRule"/>
</dbReference>
<evidence type="ECO:0000313" key="17">
    <source>
        <dbReference type="Proteomes" id="UP000251995"/>
    </source>
</evidence>
<dbReference type="Gene3D" id="3.20.20.70">
    <property type="entry name" value="Aldolase class I"/>
    <property type="match status" value="1"/>
</dbReference>
<dbReference type="InterPro" id="IPR013785">
    <property type="entry name" value="Aldolase_TIM"/>
</dbReference>
<name>A0A344UVK6_9ACTN</name>
<dbReference type="Pfam" id="PF00701">
    <property type="entry name" value="DHDPS"/>
    <property type="match status" value="1"/>
</dbReference>
<comment type="catalytic activity">
    <reaction evidence="11 12">
        <text>L-aspartate 4-semialdehyde + pyruvate = (2S,4S)-4-hydroxy-2,3,4,5-tetrahydrodipicolinate + H2O + H(+)</text>
        <dbReference type="Rhea" id="RHEA:34171"/>
        <dbReference type="ChEBI" id="CHEBI:15361"/>
        <dbReference type="ChEBI" id="CHEBI:15377"/>
        <dbReference type="ChEBI" id="CHEBI:15378"/>
        <dbReference type="ChEBI" id="CHEBI:67139"/>
        <dbReference type="ChEBI" id="CHEBI:537519"/>
        <dbReference type="EC" id="4.3.3.7"/>
    </reaction>
</comment>
<evidence type="ECO:0000313" key="16">
    <source>
        <dbReference type="EMBL" id="AXE39304.1"/>
    </source>
</evidence>
<dbReference type="HAMAP" id="MF_00418">
    <property type="entry name" value="DapA"/>
    <property type="match status" value="1"/>
</dbReference>
<dbReference type="CDD" id="cd00950">
    <property type="entry name" value="DHDPS"/>
    <property type="match status" value="1"/>
</dbReference>
<feature type="site" description="Part of a proton relay during catalysis" evidence="12">
    <location>
        <position position="49"/>
    </location>
</feature>
<evidence type="ECO:0000256" key="7">
    <source>
        <dbReference type="ARBA" id="ARBA00022915"/>
    </source>
</evidence>
<accession>A0A344UVK6</accession>
<evidence type="ECO:0000256" key="1">
    <source>
        <dbReference type="ARBA" id="ARBA00003294"/>
    </source>
</evidence>
<dbReference type="PROSITE" id="PS00665">
    <property type="entry name" value="DHDPS_1"/>
    <property type="match status" value="1"/>
</dbReference>
<keyword evidence="5 12" id="KW-0963">Cytoplasm</keyword>
<feature type="site" description="Part of a proton relay during catalysis" evidence="12">
    <location>
        <position position="112"/>
    </location>
</feature>
<evidence type="ECO:0000256" key="13">
    <source>
        <dbReference type="PIRNR" id="PIRNR001365"/>
    </source>
</evidence>
<dbReference type="AlphaFoldDB" id="A0A344UVK6"/>
<comment type="similarity">
    <text evidence="3 12 13">Belongs to the DapA family.</text>
</comment>